<comment type="caution">
    <text evidence="1">The sequence shown here is derived from an EMBL/GenBank/DDBJ whole genome shotgun (WGS) entry which is preliminary data.</text>
</comment>
<dbReference type="Proteomes" id="UP000294980">
    <property type="component" value="Unassembled WGS sequence"/>
</dbReference>
<name>A0A4R2KKB2_9GAMM</name>
<organism evidence="1 2">
    <name type="scientific">Chromatocurvus halotolerans</name>
    <dbReference type="NCBI Taxonomy" id="1132028"/>
    <lineage>
        <taxon>Bacteria</taxon>
        <taxon>Pseudomonadati</taxon>
        <taxon>Pseudomonadota</taxon>
        <taxon>Gammaproteobacteria</taxon>
        <taxon>Cellvibrionales</taxon>
        <taxon>Halieaceae</taxon>
        <taxon>Chromatocurvus</taxon>
    </lineage>
</organism>
<accession>A0A4R2KKB2</accession>
<sequence length="71" mass="8013">MAKHTISYTPATDPLLSANEVRRELGGITRVTLWRWRQEGLLPEPVALRGRLYWRASVIEALKGDAPEVEA</sequence>
<dbReference type="RefSeq" id="WP_117319316.1">
    <property type="nucleotide sequence ID" value="NZ_QQSW01000024.1"/>
</dbReference>
<dbReference type="AlphaFoldDB" id="A0A4R2KKB2"/>
<dbReference type="EMBL" id="SLWX01000015">
    <property type="protein sequence ID" value="TCO73764.1"/>
    <property type="molecule type" value="Genomic_DNA"/>
</dbReference>
<gene>
    <name evidence="1" type="ORF">EV688_11581</name>
</gene>
<evidence type="ECO:0000313" key="1">
    <source>
        <dbReference type="EMBL" id="TCO73764.1"/>
    </source>
</evidence>
<evidence type="ECO:0000313" key="2">
    <source>
        <dbReference type="Proteomes" id="UP000294980"/>
    </source>
</evidence>
<proteinExistence type="predicted"/>
<dbReference type="OrthoDB" id="5298532at2"/>
<reference evidence="1 2" key="1">
    <citation type="submission" date="2019-03" db="EMBL/GenBank/DDBJ databases">
        <title>Genomic Encyclopedia of Type Strains, Phase IV (KMG-IV): sequencing the most valuable type-strain genomes for metagenomic binning, comparative biology and taxonomic classification.</title>
        <authorList>
            <person name="Goeker M."/>
        </authorList>
    </citation>
    <scope>NUCLEOTIDE SEQUENCE [LARGE SCALE GENOMIC DNA]</scope>
    <source>
        <strain evidence="1 2">DSM 23344</strain>
    </source>
</reference>
<evidence type="ECO:0008006" key="3">
    <source>
        <dbReference type="Google" id="ProtNLM"/>
    </source>
</evidence>
<protein>
    <recommendedName>
        <fullName evidence="3">AlpA family transcriptional regulator</fullName>
    </recommendedName>
</protein>
<keyword evidence="2" id="KW-1185">Reference proteome</keyword>